<gene>
    <name evidence="1" type="ORF">HII17_14300</name>
</gene>
<reference evidence="1 2" key="1">
    <citation type="submission" date="2020-04" db="EMBL/GenBank/DDBJ databases">
        <title>Thalassotalea sp. M1531, isolated from the surface of marine red alga.</title>
        <authorList>
            <person name="Pang L."/>
            <person name="Lu D.-C."/>
        </authorList>
    </citation>
    <scope>NUCLEOTIDE SEQUENCE [LARGE SCALE GENOMIC DNA]</scope>
    <source>
        <strain evidence="1 2">M1531</strain>
    </source>
</reference>
<dbReference type="PROSITE" id="PS51257">
    <property type="entry name" value="PROKAR_LIPOPROTEIN"/>
    <property type="match status" value="1"/>
</dbReference>
<evidence type="ECO:0000313" key="1">
    <source>
        <dbReference type="EMBL" id="NMP32730.1"/>
    </source>
</evidence>
<name>A0A7Y0LDV2_9GAMM</name>
<proteinExistence type="predicted"/>
<protein>
    <recommendedName>
        <fullName evidence="3">Lipoprotein</fullName>
    </recommendedName>
</protein>
<evidence type="ECO:0008006" key="3">
    <source>
        <dbReference type="Google" id="ProtNLM"/>
    </source>
</evidence>
<comment type="caution">
    <text evidence="1">The sequence shown here is derived from an EMBL/GenBank/DDBJ whole genome shotgun (WGS) entry which is preliminary data.</text>
</comment>
<keyword evidence="2" id="KW-1185">Reference proteome</keyword>
<dbReference type="EMBL" id="JABBXH010000004">
    <property type="protein sequence ID" value="NMP32730.1"/>
    <property type="molecule type" value="Genomic_DNA"/>
</dbReference>
<evidence type="ECO:0000313" key="2">
    <source>
        <dbReference type="Proteomes" id="UP000568664"/>
    </source>
</evidence>
<dbReference type="RefSeq" id="WP_169076029.1">
    <property type="nucleotide sequence ID" value="NZ_JABBXH010000004.1"/>
</dbReference>
<organism evidence="1 2">
    <name type="scientific">Thalassotalea algicola</name>
    <dbReference type="NCBI Taxonomy" id="2716224"/>
    <lineage>
        <taxon>Bacteria</taxon>
        <taxon>Pseudomonadati</taxon>
        <taxon>Pseudomonadota</taxon>
        <taxon>Gammaproteobacteria</taxon>
        <taxon>Alteromonadales</taxon>
        <taxon>Colwelliaceae</taxon>
        <taxon>Thalassotalea</taxon>
    </lineage>
</organism>
<sequence length="177" mass="19725">MKQLIIIFLIFFFTGCSVNTVKLPTSYNHHFTGKQKAKRISAINQCGFILNSYLDARESKSLGFVALTIVESDVEAWLLSALEKNNIKAQNNMANAHIDVTLVKAYIHSMQTSMAANVVIKVAFVNGKDKQKPKYYRGHEVSVNWASGEGEIAEALNKAMGNAIAKFREESKEVYCT</sequence>
<accession>A0A7Y0LDV2</accession>
<dbReference type="AlphaFoldDB" id="A0A7Y0LDV2"/>
<dbReference type="Proteomes" id="UP000568664">
    <property type="component" value="Unassembled WGS sequence"/>
</dbReference>